<keyword evidence="1" id="KW-1133">Transmembrane helix</keyword>
<evidence type="ECO:0000256" key="1">
    <source>
        <dbReference type="SAM" id="Phobius"/>
    </source>
</evidence>
<feature type="transmembrane region" description="Helical" evidence="1">
    <location>
        <begin position="6"/>
        <end position="24"/>
    </location>
</feature>
<dbReference type="KEGG" id="bcoh:BC6307_14405"/>
<dbReference type="InterPro" id="IPR025441">
    <property type="entry name" value="DUF4181"/>
</dbReference>
<name>A0A223KY88_9BACI</name>
<evidence type="ECO:0000313" key="2">
    <source>
        <dbReference type="EMBL" id="AST94360.1"/>
    </source>
</evidence>
<evidence type="ECO:0000313" key="3">
    <source>
        <dbReference type="Proteomes" id="UP000215224"/>
    </source>
</evidence>
<proteinExistence type="predicted"/>
<accession>A0A223KY88</accession>
<feature type="transmembrane region" description="Helical" evidence="1">
    <location>
        <begin position="103"/>
        <end position="122"/>
    </location>
</feature>
<keyword evidence="1" id="KW-0472">Membrane</keyword>
<organism evidence="2 3">
    <name type="scientific">Sutcliffiella cohnii</name>
    <dbReference type="NCBI Taxonomy" id="33932"/>
    <lineage>
        <taxon>Bacteria</taxon>
        <taxon>Bacillati</taxon>
        <taxon>Bacillota</taxon>
        <taxon>Bacilli</taxon>
        <taxon>Bacillales</taxon>
        <taxon>Bacillaceae</taxon>
        <taxon>Sutcliffiella</taxon>
    </lineage>
</organism>
<dbReference type="STRING" id="1314751.GCA_001591425_01059"/>
<feature type="transmembrane region" description="Helical" evidence="1">
    <location>
        <begin position="44"/>
        <end position="64"/>
    </location>
</feature>
<gene>
    <name evidence="2" type="ORF">BC6307_14405</name>
</gene>
<keyword evidence="3" id="KW-1185">Reference proteome</keyword>
<evidence type="ECO:0008006" key="4">
    <source>
        <dbReference type="Google" id="ProtNLM"/>
    </source>
</evidence>
<protein>
    <recommendedName>
        <fullName evidence="4">DUF4181 domain-containing protein</fullName>
    </recommendedName>
</protein>
<keyword evidence="1" id="KW-0812">Transmembrane</keyword>
<dbReference type="Proteomes" id="UP000215224">
    <property type="component" value="Chromosome"/>
</dbReference>
<sequence length="130" mass="14936">MIGVIILSIFIVNFAIHGVLRKIYKIEKKKIFSYNHVNSLHRKLDWIVRIANTVVIFIVLYFSVFHNYSINLMLLAMSGFIVIQGSIQAYFEWKKSATPKHSILTVSDVLLGVIIITLLIRFDVITKLVS</sequence>
<dbReference type="AlphaFoldDB" id="A0A223KY88"/>
<reference evidence="2 3" key="1">
    <citation type="submission" date="2016-12" db="EMBL/GenBank/DDBJ databases">
        <title>The whole genome sequencing and assembly of Bacillus cohnii DSM 6307T strain.</title>
        <authorList>
            <person name="Lee Y.-J."/>
            <person name="Yi H."/>
            <person name="Bahn Y.-S."/>
            <person name="Kim J.F."/>
            <person name="Lee D.-W."/>
        </authorList>
    </citation>
    <scope>NUCLEOTIDE SEQUENCE [LARGE SCALE GENOMIC DNA]</scope>
    <source>
        <strain evidence="2 3">DSM 6307</strain>
    </source>
</reference>
<feature type="transmembrane region" description="Helical" evidence="1">
    <location>
        <begin position="70"/>
        <end position="91"/>
    </location>
</feature>
<dbReference type="Pfam" id="PF13789">
    <property type="entry name" value="DUF4181"/>
    <property type="match status" value="1"/>
</dbReference>
<dbReference type="EMBL" id="CP018866">
    <property type="protein sequence ID" value="AST94360.1"/>
    <property type="molecule type" value="Genomic_DNA"/>
</dbReference>